<keyword evidence="9" id="KW-1185">Reference proteome</keyword>
<dbReference type="PANTHER" id="PTHR12812:SF0">
    <property type="entry name" value="HEPARAN-SULFATE 6-O-SULFOTRANSFERASE"/>
    <property type="match status" value="1"/>
</dbReference>
<dbReference type="Gene3D" id="3.40.50.300">
    <property type="entry name" value="P-loop containing nucleotide triphosphate hydrolases"/>
    <property type="match status" value="1"/>
</dbReference>
<accession>A0A2K1Q2P2</accession>
<evidence type="ECO:0000259" key="7">
    <source>
        <dbReference type="Pfam" id="PF14524"/>
    </source>
</evidence>
<dbReference type="InterPro" id="IPR029439">
    <property type="entry name" value="Wzt_C"/>
</dbReference>
<evidence type="ECO:0000256" key="6">
    <source>
        <dbReference type="ARBA" id="ARBA00023180"/>
    </source>
</evidence>
<keyword evidence="5" id="KW-0472">Membrane</keyword>
<evidence type="ECO:0000256" key="1">
    <source>
        <dbReference type="ARBA" id="ARBA00004167"/>
    </source>
</evidence>
<reference evidence="8 9" key="1">
    <citation type="submission" date="2017-08" db="EMBL/GenBank/DDBJ databases">
        <title>Lysobacter sylvestris genome.</title>
        <authorList>
            <person name="Zhang D.-C."/>
            <person name="Albuquerque L."/>
            <person name="Franca L."/>
            <person name="Froufe H.J.C."/>
            <person name="Barroso C."/>
            <person name="Egas C."/>
            <person name="Da Costa M."/>
            <person name="Margesin R."/>
        </authorList>
    </citation>
    <scope>NUCLEOTIDE SEQUENCE [LARGE SCALE GENOMIC DNA]</scope>
    <source>
        <strain evidence="8 9">AM20-91</strain>
    </source>
</reference>
<evidence type="ECO:0000313" key="9">
    <source>
        <dbReference type="Proteomes" id="UP000236220"/>
    </source>
</evidence>
<dbReference type="InterPro" id="IPR027417">
    <property type="entry name" value="P-loop_NTPase"/>
</dbReference>
<comment type="subcellular location">
    <subcellularLocation>
        <location evidence="1">Membrane</location>
        <topology evidence="1">Single-pass membrane protein</topology>
    </subcellularLocation>
</comment>
<proteinExistence type="predicted"/>
<evidence type="ECO:0000256" key="2">
    <source>
        <dbReference type="ARBA" id="ARBA00022679"/>
    </source>
</evidence>
<evidence type="ECO:0000313" key="8">
    <source>
        <dbReference type="EMBL" id="PNS09227.1"/>
    </source>
</evidence>
<dbReference type="Gene3D" id="2.60.40.10">
    <property type="entry name" value="Immunoglobulins"/>
    <property type="match status" value="1"/>
</dbReference>
<keyword evidence="6" id="KW-0325">Glycoprotein</keyword>
<evidence type="ECO:0000256" key="3">
    <source>
        <dbReference type="ARBA" id="ARBA00022692"/>
    </source>
</evidence>
<comment type="caution">
    <text evidence="8">The sequence shown here is derived from an EMBL/GenBank/DDBJ whole genome shotgun (WGS) entry which is preliminary data.</text>
</comment>
<dbReference type="Pfam" id="PF14524">
    <property type="entry name" value="Wzt_C"/>
    <property type="match status" value="1"/>
</dbReference>
<gene>
    <name evidence="8" type="ORF">Lysil_0856</name>
</gene>
<keyword evidence="3" id="KW-0812">Transmembrane</keyword>
<keyword evidence="4" id="KW-1133">Transmembrane helix</keyword>
<dbReference type="InterPro" id="IPR010635">
    <property type="entry name" value="Heparan_SO4-6-sulfoTrfase"/>
</dbReference>
<evidence type="ECO:0000256" key="5">
    <source>
        <dbReference type="ARBA" id="ARBA00023136"/>
    </source>
</evidence>
<dbReference type="OrthoDB" id="5172124at2"/>
<dbReference type="InterPro" id="IPR013783">
    <property type="entry name" value="Ig-like_fold"/>
</dbReference>
<keyword evidence="2 8" id="KW-0808">Transferase</keyword>
<dbReference type="AlphaFoldDB" id="A0A2K1Q2P2"/>
<dbReference type="EMBL" id="NPZB01000001">
    <property type="protein sequence ID" value="PNS09227.1"/>
    <property type="molecule type" value="Genomic_DNA"/>
</dbReference>
<dbReference type="Pfam" id="PF03567">
    <property type="entry name" value="Sulfotransfer_2"/>
    <property type="match status" value="1"/>
</dbReference>
<evidence type="ECO:0000256" key="4">
    <source>
        <dbReference type="ARBA" id="ARBA00022989"/>
    </source>
</evidence>
<dbReference type="GO" id="GO:0016020">
    <property type="term" value="C:membrane"/>
    <property type="evidence" value="ECO:0007669"/>
    <property type="project" value="UniProtKB-SubCell"/>
</dbReference>
<dbReference type="SUPFAM" id="SSF52540">
    <property type="entry name" value="P-loop containing nucleoside triphosphate hydrolases"/>
    <property type="match status" value="1"/>
</dbReference>
<organism evidence="8 9">
    <name type="scientific">Solilutibacter silvestris</name>
    <dbReference type="NCBI Taxonomy" id="1645665"/>
    <lineage>
        <taxon>Bacteria</taxon>
        <taxon>Pseudomonadati</taxon>
        <taxon>Pseudomonadota</taxon>
        <taxon>Gammaproteobacteria</taxon>
        <taxon>Lysobacterales</taxon>
        <taxon>Lysobacteraceae</taxon>
        <taxon>Solilutibacter</taxon>
    </lineage>
</organism>
<dbReference type="CDD" id="cd10147">
    <property type="entry name" value="Wzt_C-like"/>
    <property type="match status" value="1"/>
</dbReference>
<name>A0A2K1Q2P2_9GAMM</name>
<dbReference type="Proteomes" id="UP000236220">
    <property type="component" value="Unassembled WGS sequence"/>
</dbReference>
<dbReference type="InterPro" id="IPR005331">
    <property type="entry name" value="Sulfotransferase"/>
</dbReference>
<dbReference type="Gene3D" id="2.70.50.60">
    <property type="entry name" value="abc- transporter (atp binding component) like domain"/>
    <property type="match status" value="1"/>
</dbReference>
<feature type="domain" description="Wzt C-terminal" evidence="7">
    <location>
        <begin position="296"/>
        <end position="403"/>
    </location>
</feature>
<dbReference type="GO" id="GO:0017095">
    <property type="term" value="F:heparan sulfate 6-sulfotransferase activity"/>
    <property type="evidence" value="ECO:0007669"/>
    <property type="project" value="TreeGrafter"/>
</dbReference>
<dbReference type="RefSeq" id="WP_103074298.1">
    <property type="nucleotide sequence ID" value="NZ_NPZB01000001.1"/>
</dbReference>
<dbReference type="PANTHER" id="PTHR12812">
    <property type="entry name" value="HEPARAN SULFATE 6-O-SULFOTRANSFERASE 3"/>
    <property type="match status" value="1"/>
</dbReference>
<sequence>MLNSKKIFHLHIPKTGGTAIREYLIAQVGASQITPLLGGVRLSDALLQWEHKQILSGHVVFHQGDDLPHDFYALTVLRDPVDRFLSDLFYGKHQSPDQPRDARLRLADLDSYIDAIEHKRQDAVALQLSMLYPIGAKESDSNLDISQKLAAAKSALDKFDLIGIQEDLDDTACMLAAAMGWSQKPLERANQTWKRASVKDLSTTQRRQVESILAPEIELYEYARRRFQQDRRRYIALASYRTTTEARIDSDQVVPGTYIEHSYSPRQSREPRNFGDKRCEVMRVGVKGGITGAPEMLCGEHLLIEIEMAVHEPVENVTIGIGIRDERNALLFGTNSRLLGDAIELEPGRYLASFSMLNRFGRGQYSIDASLIKDLSHHDGCYHWLENAARFEVYDMATDYFEGRFMLDSDFDLAATEGSPEPRRSSSHSDGTIVRSFGRMNPPLTDFSASIQLLSSAHVLPAATDSILQLRIRNTGQEDWRACGYYGRISPTYRWYSPTSELLVPDGLRSILPDDVQGGQTVIAPLLVRAPDEPGIYRLAVSLVQEGVAWFIEENATSGFCIDIEVV</sequence>
<protein>
    <submittedName>
        <fullName evidence="8">Sulfotransferase family</fullName>
    </submittedName>
</protein>